<accession>A0A2N5VGQ8</accession>
<name>A0A2N5VGQ8_9BASI</name>
<evidence type="ECO:0000313" key="1">
    <source>
        <dbReference type="EMBL" id="PLW49179.1"/>
    </source>
</evidence>
<sequence>MSTSQTPNHPVLVPAFLEAHGDTALQCAGISDTALLNLPLTLLTNTALSNTILSGLFFFLSGRLLAPNDGTSPVLNYAQEALLNIPLTLGALIDASNKTFIVGLGQVVERCKVVSDNTTQTTQEVQIVRNLVDWDTEVNMAVILTLRERPQDATLVKRPLDDGKQTVQWLLLTQEPVGRFMEASNGRFTKVAPTGRFLEASSGRSVLQATVGRFYKSVQRSQLG</sequence>
<organism evidence="1 2">
    <name type="scientific">Puccinia coronata f. sp. avenae</name>
    <dbReference type="NCBI Taxonomy" id="200324"/>
    <lineage>
        <taxon>Eukaryota</taxon>
        <taxon>Fungi</taxon>
        <taxon>Dikarya</taxon>
        <taxon>Basidiomycota</taxon>
        <taxon>Pucciniomycotina</taxon>
        <taxon>Pucciniomycetes</taxon>
        <taxon>Pucciniales</taxon>
        <taxon>Pucciniaceae</taxon>
        <taxon>Puccinia</taxon>
    </lineage>
</organism>
<dbReference type="EMBL" id="PGCI01000018">
    <property type="protein sequence ID" value="PLW49179.1"/>
    <property type="molecule type" value="Genomic_DNA"/>
</dbReference>
<evidence type="ECO:0000313" key="2">
    <source>
        <dbReference type="Proteomes" id="UP000235392"/>
    </source>
</evidence>
<proteinExistence type="predicted"/>
<dbReference type="Proteomes" id="UP000235392">
    <property type="component" value="Unassembled WGS sequence"/>
</dbReference>
<protein>
    <submittedName>
        <fullName evidence="1">Uncharacterized protein</fullName>
    </submittedName>
</protein>
<dbReference type="AlphaFoldDB" id="A0A2N5VGQ8"/>
<reference evidence="1 2" key="1">
    <citation type="submission" date="2017-11" db="EMBL/GenBank/DDBJ databases">
        <title>De novo assembly and phasing of dikaryotic genomes from two isolates of Puccinia coronata f. sp. avenae, the causal agent of oat crown rust.</title>
        <authorList>
            <person name="Miller M.E."/>
            <person name="Zhang Y."/>
            <person name="Omidvar V."/>
            <person name="Sperschneider J."/>
            <person name="Schwessinger B."/>
            <person name="Raley C."/>
            <person name="Palmer J.M."/>
            <person name="Garnica D."/>
            <person name="Upadhyaya N."/>
            <person name="Rathjen J."/>
            <person name="Taylor J.M."/>
            <person name="Park R.F."/>
            <person name="Dodds P.N."/>
            <person name="Hirsch C.D."/>
            <person name="Kianian S.F."/>
            <person name="Figueroa M."/>
        </authorList>
    </citation>
    <scope>NUCLEOTIDE SEQUENCE [LARGE SCALE GENOMIC DNA]</scope>
    <source>
        <strain evidence="1">12SD80</strain>
    </source>
</reference>
<comment type="caution">
    <text evidence="1">The sequence shown here is derived from an EMBL/GenBank/DDBJ whole genome shotgun (WGS) entry which is preliminary data.</text>
</comment>
<gene>
    <name evidence="1" type="ORF">PCASD_02964</name>
</gene>